<dbReference type="InterPro" id="IPR001930">
    <property type="entry name" value="Peptidase_M1"/>
</dbReference>
<evidence type="ECO:0000259" key="15">
    <source>
        <dbReference type="Pfam" id="PF17432"/>
    </source>
</evidence>
<keyword evidence="8" id="KW-0479">Metal-binding</keyword>
<evidence type="ECO:0000256" key="2">
    <source>
        <dbReference type="ARBA" id="ARBA00001947"/>
    </source>
</evidence>
<reference evidence="17 18" key="1">
    <citation type="submission" date="2014-09" db="EMBL/GenBank/DDBJ databases">
        <authorList>
            <person name="Chan K.-G."/>
        </authorList>
    </citation>
    <scope>NUCLEOTIDE SEQUENCE [LARGE SCALE GENOMIC DNA]</scope>
    <source>
        <strain evidence="17 18">ND04</strain>
    </source>
</reference>
<evidence type="ECO:0000256" key="9">
    <source>
        <dbReference type="ARBA" id="ARBA00022801"/>
    </source>
</evidence>
<dbReference type="Gene3D" id="1.10.390.10">
    <property type="entry name" value="Neutral Protease Domain 2"/>
    <property type="match status" value="1"/>
</dbReference>
<evidence type="ECO:0000256" key="5">
    <source>
        <dbReference type="ARBA" id="ARBA00015611"/>
    </source>
</evidence>
<keyword evidence="11" id="KW-0482">Metalloprotease</keyword>
<keyword evidence="9" id="KW-0378">Hydrolase</keyword>
<feature type="domain" description="Peptidase M1 alanyl aminopeptidase Ig-like fold" evidence="14">
    <location>
        <begin position="444"/>
        <end position="545"/>
    </location>
</feature>
<keyword evidence="18" id="KW-1185">Reference proteome</keyword>
<dbReference type="InterPro" id="IPR024601">
    <property type="entry name" value="Peptidase_M1_pepN_C"/>
</dbReference>
<dbReference type="InterPro" id="IPR035414">
    <property type="entry name" value="Peptidase_M1_pepN_Ig-like"/>
</dbReference>
<feature type="domain" description="Aminopeptidase N-like N-terminal" evidence="16">
    <location>
        <begin position="33"/>
        <end position="186"/>
    </location>
</feature>
<dbReference type="Pfam" id="PF11940">
    <property type="entry name" value="DUF3458"/>
    <property type="match status" value="1"/>
</dbReference>
<dbReference type="Pfam" id="PF17900">
    <property type="entry name" value="Peptidase_M1_N"/>
    <property type="match status" value="1"/>
</dbReference>
<dbReference type="Gene3D" id="3.30.2010.30">
    <property type="match status" value="1"/>
</dbReference>
<dbReference type="InterPro" id="IPR027268">
    <property type="entry name" value="Peptidase_M4/M1_CTD_sf"/>
</dbReference>
<proteinExistence type="inferred from homology"/>
<gene>
    <name evidence="17" type="primary">pepN</name>
    <name evidence="17" type="ORF">LH22_15460</name>
</gene>
<dbReference type="PANTHER" id="PTHR46322">
    <property type="entry name" value="PUROMYCIN-SENSITIVE AMINOPEPTIDASE"/>
    <property type="match status" value="1"/>
</dbReference>
<dbReference type="InterPro" id="IPR042097">
    <property type="entry name" value="Aminopeptidase_N-like_N_sf"/>
</dbReference>
<evidence type="ECO:0000256" key="12">
    <source>
        <dbReference type="NCBIfam" id="TIGR02414"/>
    </source>
</evidence>
<feature type="domain" description="Peptidase M1 alanyl aminopeptidase C-terminal" evidence="15">
    <location>
        <begin position="548"/>
        <end position="870"/>
    </location>
</feature>
<name>A0ABM5RLK0_9GAMM</name>
<dbReference type="InterPro" id="IPR012779">
    <property type="entry name" value="Peptidase_M1_pepN"/>
</dbReference>
<dbReference type="SUPFAM" id="SSF63737">
    <property type="entry name" value="Leukotriene A4 hydrolase N-terminal domain"/>
    <property type="match status" value="1"/>
</dbReference>
<comment type="similarity">
    <text evidence="3">Belongs to the peptidase M1 family.</text>
</comment>
<evidence type="ECO:0000313" key="17">
    <source>
        <dbReference type="EMBL" id="AIR86789.1"/>
    </source>
</evidence>
<dbReference type="Gene3D" id="1.25.50.10">
    <property type="entry name" value="Peptidase M1, alanyl aminopeptidase, C-terminal domain"/>
    <property type="match status" value="1"/>
</dbReference>
<keyword evidence="6 17" id="KW-0031">Aminopeptidase</keyword>
<organism evidence="17 18">
    <name type="scientific">Pantoea rwandensis</name>
    <dbReference type="NCBI Taxonomy" id="1076550"/>
    <lineage>
        <taxon>Bacteria</taxon>
        <taxon>Pseudomonadati</taxon>
        <taxon>Pseudomonadota</taxon>
        <taxon>Gammaproteobacteria</taxon>
        <taxon>Enterobacterales</taxon>
        <taxon>Erwiniaceae</taxon>
        <taxon>Pantoea</taxon>
    </lineage>
</organism>
<dbReference type="InterPro" id="IPR038438">
    <property type="entry name" value="PepN_Ig-like_sf"/>
</dbReference>
<evidence type="ECO:0000256" key="4">
    <source>
        <dbReference type="ARBA" id="ARBA00012564"/>
    </source>
</evidence>
<evidence type="ECO:0000313" key="18">
    <source>
        <dbReference type="Proteomes" id="UP000029495"/>
    </source>
</evidence>
<dbReference type="Pfam" id="PF17432">
    <property type="entry name" value="DUF3458_C"/>
    <property type="match status" value="1"/>
</dbReference>
<evidence type="ECO:0000256" key="10">
    <source>
        <dbReference type="ARBA" id="ARBA00022833"/>
    </source>
</evidence>
<dbReference type="NCBIfam" id="TIGR02414">
    <property type="entry name" value="pepN_proteo"/>
    <property type="match status" value="1"/>
</dbReference>
<evidence type="ECO:0000256" key="7">
    <source>
        <dbReference type="ARBA" id="ARBA00022670"/>
    </source>
</evidence>
<protein>
    <recommendedName>
        <fullName evidence="5 12">Aminopeptidase N</fullName>
        <ecNumber evidence="4 12">3.4.11.2</ecNumber>
    </recommendedName>
</protein>
<dbReference type="Pfam" id="PF01433">
    <property type="entry name" value="Peptidase_M1"/>
    <property type="match status" value="1"/>
</dbReference>
<evidence type="ECO:0000259" key="13">
    <source>
        <dbReference type="Pfam" id="PF01433"/>
    </source>
</evidence>
<dbReference type="EMBL" id="CP009454">
    <property type="protein sequence ID" value="AIR86789.1"/>
    <property type="molecule type" value="Genomic_DNA"/>
</dbReference>
<dbReference type="PRINTS" id="PR00756">
    <property type="entry name" value="ALADIPTASE"/>
</dbReference>
<dbReference type="SUPFAM" id="SSF55486">
    <property type="entry name" value="Metalloproteases ('zincins'), catalytic domain"/>
    <property type="match status" value="1"/>
</dbReference>
<comment type="catalytic activity">
    <reaction evidence="1">
        <text>Release of an N-terminal amino acid, Xaa-|-Yaa- from a peptide, amide or arylamide. Xaa is preferably Ala, but may be most amino acids including Pro (slow action). When a terminal hydrophobic residue is followed by a prolyl residue, the two may be released as an intact Xaa-Pro dipeptide.</text>
        <dbReference type="EC" id="3.4.11.2"/>
    </reaction>
</comment>
<feature type="domain" description="Peptidase M1 membrane alanine aminopeptidase" evidence="13">
    <location>
        <begin position="225"/>
        <end position="439"/>
    </location>
</feature>
<evidence type="ECO:0000256" key="1">
    <source>
        <dbReference type="ARBA" id="ARBA00000098"/>
    </source>
</evidence>
<comment type="cofactor">
    <cofactor evidence="2">
        <name>Zn(2+)</name>
        <dbReference type="ChEBI" id="CHEBI:29105"/>
    </cofactor>
</comment>
<evidence type="ECO:0000256" key="11">
    <source>
        <dbReference type="ARBA" id="ARBA00023049"/>
    </source>
</evidence>
<evidence type="ECO:0000259" key="16">
    <source>
        <dbReference type="Pfam" id="PF17900"/>
    </source>
</evidence>
<dbReference type="InterPro" id="IPR014782">
    <property type="entry name" value="Peptidase_M1_dom"/>
</dbReference>
<dbReference type="PANTHER" id="PTHR46322:SF1">
    <property type="entry name" value="PUROMYCIN-SENSITIVE AMINOPEPTIDASE"/>
    <property type="match status" value="1"/>
</dbReference>
<keyword evidence="7" id="KW-0645">Protease</keyword>
<dbReference type="Gene3D" id="2.60.40.1730">
    <property type="entry name" value="tricorn interacting facor f3 domain"/>
    <property type="match status" value="1"/>
</dbReference>
<evidence type="ECO:0000256" key="6">
    <source>
        <dbReference type="ARBA" id="ARBA00022438"/>
    </source>
</evidence>
<accession>A0ABM5RLK0</accession>
<dbReference type="InterPro" id="IPR037144">
    <property type="entry name" value="Peptidase_M1_pepN_C_sf"/>
</dbReference>
<sequence>MTQQPQIKYRHDYRAPDYTITDIDLTFDLDAACTRVTAVSQVKRLGAADAELRLDGEDLTLISLAVDGNPWSHYREEEGVLVLSQLPENFTLTLINDIHPDKNTALEGLYKSGDALCTQCEAEGFRHITWYLDRPDVLARFTTTIIADAAKYPFLLSNGNKLESGRHEDGRHWVKWQDPFPKPCYLFALVAGDFDVLRDSFTTRSGRDVALEIFVDRGNLDRADWAMTSLKASMKWDEERFNLEYDLDIFMIVAVDFFNMGAMENKGLNVFNSKYVLAKAETATDKDYLGIEAVIGHEYFHNWTGNRVTCRDWFQLSLKEGLTVFRDQEFSSDLGSRAVNRIDNVRVMRGAQFAEDASPMAHPIRPDQVIEMNNFYTLTVYEKGSEVIRMMHTLLGEENFQKGMQLYFERHDGSAATCDDFVQAMEDASNVDLSQFRRWYSQAGTPVLTVRDDYNPELEQYTLHVTQHTPPTAEQKEKLPLHIPLDIELYDNEGKVIPLQHNGHPVHHVLNVTEEFQTFIFDNVHFQPVPSLLREFSAPVKLDYKWSDAQLTFLMRHARNDFSRWDAAQSLLATYIRLNVARHQQGQPLSLPLHVADAFRAVLLEEQSDPALTALILSLPSENEIAELFEVIDPQAISAVRAALVHALATELSDELYAVYLANQSQEYKVEHAEIGKRSLKNVCLSYLAFADVEQADKLVQAQYQQATNMTDALAALSAAVAAQLPCREALLAAYDERWHQDGLVMDKWFVLQATSPADNALSKVRELLNHRSFTMGNPNRIRSLIGAFAAGNPAAFHAKDGSGYQFLVEMLTDLNTRNPQVAARMIEPLIRLKRYDAGRQALMRQALDTLKGLDKLSGDLYEKITKALNAC</sequence>
<evidence type="ECO:0000256" key="8">
    <source>
        <dbReference type="ARBA" id="ARBA00022723"/>
    </source>
</evidence>
<dbReference type="RefSeq" id="WP_038647786.1">
    <property type="nucleotide sequence ID" value="NZ_CP009454.1"/>
</dbReference>
<evidence type="ECO:0000259" key="14">
    <source>
        <dbReference type="Pfam" id="PF11940"/>
    </source>
</evidence>
<dbReference type="GO" id="GO:0004177">
    <property type="term" value="F:aminopeptidase activity"/>
    <property type="evidence" value="ECO:0007669"/>
    <property type="project" value="UniProtKB-KW"/>
</dbReference>
<dbReference type="EC" id="3.4.11.2" evidence="4 12"/>
<keyword evidence="10" id="KW-0862">Zinc</keyword>
<dbReference type="Proteomes" id="UP000029495">
    <property type="component" value="Chromosome"/>
</dbReference>
<evidence type="ECO:0000256" key="3">
    <source>
        <dbReference type="ARBA" id="ARBA00010136"/>
    </source>
</evidence>
<dbReference type="Gene3D" id="2.60.40.1840">
    <property type="match status" value="1"/>
</dbReference>
<dbReference type="CDD" id="cd09600">
    <property type="entry name" value="M1_APN"/>
    <property type="match status" value="1"/>
</dbReference>
<dbReference type="InterPro" id="IPR045357">
    <property type="entry name" value="Aminopeptidase_N-like_N"/>
</dbReference>